<dbReference type="PIRSF" id="PIRSF021435">
    <property type="entry name" value="SpoIIIAB"/>
    <property type="match status" value="1"/>
</dbReference>
<dbReference type="AlphaFoldDB" id="A0A0K8J6N9"/>
<dbReference type="InterPro" id="IPR014198">
    <property type="entry name" value="Spore_III_AB"/>
</dbReference>
<keyword evidence="1" id="KW-1133">Transmembrane helix</keyword>
<name>A0A0K8J6N9_9FIRM</name>
<feature type="transmembrane region" description="Helical" evidence="1">
    <location>
        <begin position="156"/>
        <end position="173"/>
    </location>
</feature>
<gene>
    <name evidence="2" type="ORF">SD1D_1736</name>
</gene>
<dbReference type="Proteomes" id="UP000196053">
    <property type="component" value="Chromosome I"/>
</dbReference>
<evidence type="ECO:0008006" key="4">
    <source>
        <dbReference type="Google" id="ProtNLM"/>
    </source>
</evidence>
<dbReference type="OrthoDB" id="1779801at2"/>
<accession>A0A0K8J6N9</accession>
<evidence type="ECO:0000313" key="3">
    <source>
        <dbReference type="Proteomes" id="UP000196053"/>
    </source>
</evidence>
<organism evidence="2 3">
    <name type="scientific">Herbinix luporum</name>
    <dbReference type="NCBI Taxonomy" id="1679721"/>
    <lineage>
        <taxon>Bacteria</taxon>
        <taxon>Bacillati</taxon>
        <taxon>Bacillota</taxon>
        <taxon>Clostridia</taxon>
        <taxon>Lachnospirales</taxon>
        <taxon>Lachnospiraceae</taxon>
        <taxon>Herbinix</taxon>
    </lineage>
</organism>
<proteinExistence type="predicted"/>
<dbReference type="Pfam" id="PF09548">
    <property type="entry name" value="Spore_III_AB"/>
    <property type="match status" value="1"/>
</dbReference>
<keyword evidence="1" id="KW-0472">Membrane</keyword>
<keyword evidence="1" id="KW-0812">Transmembrane</keyword>
<reference evidence="3" key="1">
    <citation type="submission" date="2015-09" db="EMBL/GenBank/DDBJ databases">
        <authorList>
            <person name="Wibberg D."/>
        </authorList>
    </citation>
    <scope>NUCLEOTIDE SEQUENCE [LARGE SCALE GENOMIC DNA]</scope>
    <source>
        <strain evidence="3">SD1D</strain>
    </source>
</reference>
<evidence type="ECO:0000313" key="2">
    <source>
        <dbReference type="EMBL" id="CUH93281.1"/>
    </source>
</evidence>
<sequence length="174" mass="20156">MLFTKIMGCILIIFSSSLMGFYFSSQLKCRINDMKEFKKLIVLLRGDIRYGNTPLPEAISSIARRHEGNFKDFLTKVSDRLSERLGNTFSEIWTEAVEGELHDTSLSKRDKYQLIQFGENLGYLDKEMQMNTLDLFLAQMEEEIYELSKTVKEKTYLYNSLGIMAGIFISIIMI</sequence>
<feature type="transmembrane region" description="Helical" evidence="1">
    <location>
        <begin position="6"/>
        <end position="25"/>
    </location>
</feature>
<keyword evidence="3" id="KW-1185">Reference proteome</keyword>
<protein>
    <recommendedName>
        <fullName evidence="4">Stage III sporulation protein AB</fullName>
    </recommendedName>
</protein>
<dbReference type="RefSeq" id="WP_058258544.1">
    <property type="nucleotide sequence ID" value="NZ_DUPS01000065.1"/>
</dbReference>
<dbReference type="KEGG" id="hsd:SD1D_1736"/>
<evidence type="ECO:0000256" key="1">
    <source>
        <dbReference type="SAM" id="Phobius"/>
    </source>
</evidence>
<dbReference type="EMBL" id="LN879430">
    <property type="protein sequence ID" value="CUH93281.1"/>
    <property type="molecule type" value="Genomic_DNA"/>
</dbReference>